<organism evidence="1 2">
    <name type="scientific">Caldibacillus thermoamylovorans</name>
    <dbReference type="NCBI Taxonomy" id="35841"/>
    <lineage>
        <taxon>Bacteria</taxon>
        <taxon>Bacillati</taxon>
        <taxon>Bacillota</taxon>
        <taxon>Bacilli</taxon>
        <taxon>Bacillales</taxon>
        <taxon>Bacillaceae</taxon>
        <taxon>Caldibacillus</taxon>
    </lineage>
</organism>
<evidence type="ECO:0000313" key="1">
    <source>
        <dbReference type="EMBL" id="CEE01609.1"/>
    </source>
</evidence>
<reference evidence="1 2" key="1">
    <citation type="submission" date="2014-07" db="EMBL/GenBank/DDBJ databases">
        <authorList>
            <person name="Wibberg Daniel"/>
        </authorList>
    </citation>
    <scope>NUCLEOTIDE SEQUENCE [LARGE SCALE GENOMIC DNA]</scope>
</reference>
<accession>A0A090KSB9</accession>
<dbReference type="AlphaFoldDB" id="A0A090KSB9"/>
<name>A0A090KSB9_9BACI</name>
<evidence type="ECO:0000313" key="2">
    <source>
        <dbReference type="Proteomes" id="UP000040576"/>
    </source>
</evidence>
<keyword evidence="2" id="KW-1185">Reference proteome</keyword>
<proteinExistence type="predicted"/>
<gene>
    <name evidence="1" type="ORF">BT1A1_1783</name>
</gene>
<sequence length="53" mass="6115">MPLYLYDVRKDQDLFDQFEMIDAALKHDPSITKGKEGVYQFALQGEDGGTYQK</sequence>
<dbReference type="Proteomes" id="UP000040576">
    <property type="component" value="Unassembled WGS sequence"/>
</dbReference>
<protein>
    <submittedName>
        <fullName evidence="1">Uncharacterized protein</fullName>
    </submittedName>
</protein>
<dbReference type="EMBL" id="CCRF01000052">
    <property type="protein sequence ID" value="CEE01609.1"/>
    <property type="molecule type" value="Genomic_DNA"/>
</dbReference>
<dbReference type="RefSeq" id="WP_156103206.1">
    <property type="nucleotide sequence ID" value="NZ_CCRF01000052.1"/>
</dbReference>